<dbReference type="Proteomes" id="UP000642920">
    <property type="component" value="Unassembled WGS sequence"/>
</dbReference>
<dbReference type="InterPro" id="IPR036116">
    <property type="entry name" value="FN3_sf"/>
</dbReference>
<dbReference type="InterPro" id="IPR003961">
    <property type="entry name" value="FN3_dom"/>
</dbReference>
<sequence length="929" mass="103826">MKKYALILFLLLIPIVKSLATHIRAGEITARRVGCGGFTYEFILTAYRDTGSDILFGNGIFSYGDGETIALNPDNYFRKEMIDEEIELVQFRLEHTYSSNGFYTVSYNEDYRNVGIANISNSGSVAFYVETIIRLDPNIGCNNSPIFQIPPVDKGAIGVIFFHNPGAFDINGDSISFRMVTPKSRTGVEVPGFQSPEVASGGQNSQQNGPATFTLDQVIGDIIWDAPALKGEYNIAFIAEEWRRIDGELVFLGSITRDMQIIVDETENDPPEILIPEDTCVEAGTLLEAEVSAIDPNPESLVQIEAFGGPFILDPPASISPDSGGYYEPPHSANFTWQTNCDHIREDPYQIRFKATDNGPGIRLTDYKTWNVTVVPPAPKNVTIEPRPQRSIRLNWDEYDCGLAEIIQVYRRVDSFAFTPANCEIGIPENGGYELIGAVPVTQNTFTDDNAGRGLDFGATYCYRLVAVFELPAGGVSYASEEVCEKVAATGPIITNVSVNETDVSNGDIIVSWLPPFEIDTSVYAGPFKYQVMRSSGSGFEQVTVVQDTTFRDSGLNTEELNYSYQIGLYNLEDAVNSQNLIESSSVASVVEPSSVSLFEAIELNWDADVPWSNTSQDFPYHYIYRDKVNPNNPDELVLIDSVDVTFYGYNYVDSGAFNNQKLSNDEQYCYYVTTQGTYGNDDIFTPLINDSRILCTMPDDQIDPCPPFEASFKLGSENDCRAFLADKACDFNDFSNTLFWKANDLDTCDTSIAYYEIFYQNELSDEFTLVGTTTDTVFVHENLPEYKGCYKIRAVDRSENRSVFSNTFCKENCPNLAFPNVITPGNSPGKNDVFTPFYPGASESAIPLEFCPRFLEQIEFNVYNRYGKLVYSYRSGGENSLYINWTGVNNNGEELPSATYFYEVIATFDMLRPENTTKFYKGWVQIIR</sequence>
<protein>
    <submittedName>
        <fullName evidence="1">Gliding motility-associated C-terminal domain-containing protein</fullName>
    </submittedName>
</protein>
<organism evidence="1 2">
    <name type="scientific">Marivirga atlantica</name>
    <dbReference type="NCBI Taxonomy" id="1548457"/>
    <lineage>
        <taxon>Bacteria</taxon>
        <taxon>Pseudomonadati</taxon>
        <taxon>Bacteroidota</taxon>
        <taxon>Cytophagia</taxon>
        <taxon>Cytophagales</taxon>
        <taxon>Marivirgaceae</taxon>
        <taxon>Marivirga</taxon>
    </lineage>
</organism>
<name>A0A937A669_9BACT</name>
<comment type="caution">
    <text evidence="1">The sequence shown here is derived from an EMBL/GenBank/DDBJ whole genome shotgun (WGS) entry which is preliminary data.</text>
</comment>
<evidence type="ECO:0000313" key="1">
    <source>
        <dbReference type="EMBL" id="MBL0764407.1"/>
    </source>
</evidence>
<dbReference type="Pfam" id="PF13585">
    <property type="entry name" value="CHU_C"/>
    <property type="match status" value="1"/>
</dbReference>
<dbReference type="RefSeq" id="WP_201917947.1">
    <property type="nucleotide sequence ID" value="NZ_JAERQG010000001.1"/>
</dbReference>
<dbReference type="Gene3D" id="2.60.40.10">
    <property type="entry name" value="Immunoglobulins"/>
    <property type="match status" value="2"/>
</dbReference>
<gene>
    <name evidence="1" type="ORF">JKP34_04025</name>
</gene>
<accession>A0A937A669</accession>
<reference evidence="1" key="1">
    <citation type="submission" date="2021-01" db="EMBL/GenBank/DDBJ databases">
        <title>Marivirga sp. nov., isolated from intertidal surface sediments.</title>
        <authorList>
            <person name="Zhang M."/>
        </authorList>
    </citation>
    <scope>NUCLEOTIDE SEQUENCE</scope>
    <source>
        <strain evidence="1">SM1354</strain>
    </source>
</reference>
<dbReference type="AlphaFoldDB" id="A0A937A669"/>
<dbReference type="CDD" id="cd00063">
    <property type="entry name" value="FN3"/>
    <property type="match status" value="1"/>
</dbReference>
<keyword evidence="2" id="KW-1185">Reference proteome</keyword>
<dbReference type="InterPro" id="IPR013783">
    <property type="entry name" value="Ig-like_fold"/>
</dbReference>
<dbReference type="SUPFAM" id="SSF49265">
    <property type="entry name" value="Fibronectin type III"/>
    <property type="match status" value="1"/>
</dbReference>
<dbReference type="Gene3D" id="2.60.40.4070">
    <property type="match status" value="1"/>
</dbReference>
<evidence type="ECO:0000313" key="2">
    <source>
        <dbReference type="Proteomes" id="UP000642920"/>
    </source>
</evidence>
<dbReference type="EMBL" id="JAERQG010000001">
    <property type="protein sequence ID" value="MBL0764407.1"/>
    <property type="molecule type" value="Genomic_DNA"/>
</dbReference>
<proteinExistence type="predicted"/>